<dbReference type="Gene3D" id="1.20.1270.60">
    <property type="entry name" value="Arfaptin homology (AH) domain/BAR domain"/>
    <property type="match status" value="1"/>
</dbReference>
<keyword evidence="1" id="KW-0175">Coiled coil</keyword>
<evidence type="ECO:0000256" key="1">
    <source>
        <dbReference type="SAM" id="Coils"/>
    </source>
</evidence>
<feature type="domain" description="PH" evidence="2">
    <location>
        <begin position="289"/>
        <end position="415"/>
    </location>
</feature>
<keyword evidence="4" id="KW-1185">Reference proteome</keyword>
<dbReference type="AlphaFoldDB" id="A0A1R2B9L8"/>
<protein>
    <recommendedName>
        <fullName evidence="2">PH domain-containing protein</fullName>
    </recommendedName>
</protein>
<dbReference type="Gene3D" id="2.30.29.30">
    <property type="entry name" value="Pleckstrin-homology domain (PH domain)/Phosphotyrosine-binding domain (PTB)"/>
    <property type="match status" value="1"/>
</dbReference>
<evidence type="ECO:0000313" key="3">
    <source>
        <dbReference type="EMBL" id="OMJ73459.1"/>
    </source>
</evidence>
<dbReference type="InterPro" id="IPR001849">
    <property type="entry name" value="PH_domain"/>
</dbReference>
<comment type="caution">
    <text evidence="3">The sequence shown here is derived from an EMBL/GenBank/DDBJ whole genome shotgun (WGS) entry which is preliminary data.</text>
</comment>
<proteinExistence type="predicted"/>
<name>A0A1R2B9L8_9CILI</name>
<sequence length="416" mass="47849">MLKLWEDERNTKLSWQKRTLESLTSYIFTRAVRSKETSVAVCKYLKDHAEADISYSIQLKNQLMYLPSSSSSINTSITLKSSLAILSQIQSNLSNSFKDLAQGIEQIINTKLATNLMEYENEISEASSKCQTILNELNFMFAKADKHFREYINVCNSQDTQIAKQKPLTTCLWLSESRYIITVLSLSNLLLTYTGLVKMCWEMLKRLESNRVACVKDSLYSFLTLHNSVFRQNTEDVSVILQEVPSDSVEMNKILNADDLETLINEYGCEDPFDSFKNYILPQVPKKSLIVKEGLIERETGVFKVWKTSYAVLTVDKFLHIFNDNPYKDIETENIGEAIIIKKSFVSGREFHEPINSCYLSKANIIENEELYFEIIEAKQIGLLSKLSAPRRSVFKLNTLRDFLDWVFAIKQQALL</sequence>
<dbReference type="EMBL" id="MPUH01000820">
    <property type="protein sequence ID" value="OMJ73459.1"/>
    <property type="molecule type" value="Genomic_DNA"/>
</dbReference>
<dbReference type="InterPro" id="IPR046869">
    <property type="entry name" value="SLM1/RGC1-like_PH"/>
</dbReference>
<dbReference type="SUPFAM" id="SSF50729">
    <property type="entry name" value="PH domain-like"/>
    <property type="match status" value="1"/>
</dbReference>
<dbReference type="Proteomes" id="UP000187209">
    <property type="component" value="Unassembled WGS sequence"/>
</dbReference>
<feature type="coiled-coil region" evidence="1">
    <location>
        <begin position="109"/>
        <end position="136"/>
    </location>
</feature>
<organism evidence="3 4">
    <name type="scientific">Stentor coeruleus</name>
    <dbReference type="NCBI Taxonomy" id="5963"/>
    <lineage>
        <taxon>Eukaryota</taxon>
        <taxon>Sar</taxon>
        <taxon>Alveolata</taxon>
        <taxon>Ciliophora</taxon>
        <taxon>Postciliodesmatophora</taxon>
        <taxon>Heterotrichea</taxon>
        <taxon>Heterotrichida</taxon>
        <taxon>Stentoridae</taxon>
        <taxon>Stentor</taxon>
    </lineage>
</organism>
<dbReference type="InterPro" id="IPR027267">
    <property type="entry name" value="AH/BAR_dom_sf"/>
</dbReference>
<dbReference type="SUPFAM" id="SSF103657">
    <property type="entry name" value="BAR/IMD domain-like"/>
    <property type="match status" value="1"/>
</dbReference>
<evidence type="ECO:0000313" key="4">
    <source>
        <dbReference type="Proteomes" id="UP000187209"/>
    </source>
</evidence>
<accession>A0A1R2B9L8</accession>
<reference evidence="3 4" key="1">
    <citation type="submission" date="2016-11" db="EMBL/GenBank/DDBJ databases">
        <title>The macronuclear genome of Stentor coeruleus: a giant cell with tiny introns.</title>
        <authorList>
            <person name="Slabodnick M."/>
            <person name="Ruby J.G."/>
            <person name="Reiff S.B."/>
            <person name="Swart E.C."/>
            <person name="Gosai S."/>
            <person name="Prabakaran S."/>
            <person name="Witkowska E."/>
            <person name="Larue G.E."/>
            <person name="Fisher S."/>
            <person name="Freeman R.M."/>
            <person name="Gunawardena J."/>
            <person name="Chu W."/>
            <person name="Stover N.A."/>
            <person name="Gregory B.D."/>
            <person name="Nowacki M."/>
            <person name="Derisi J."/>
            <person name="Roy S.W."/>
            <person name="Marshall W.F."/>
            <person name="Sood P."/>
        </authorList>
    </citation>
    <scope>NUCLEOTIDE SEQUENCE [LARGE SCALE GENOMIC DNA]</scope>
    <source>
        <strain evidence="3">WM001</strain>
    </source>
</reference>
<dbReference type="OrthoDB" id="322848at2759"/>
<gene>
    <name evidence="3" type="ORF">SteCoe_27853</name>
</gene>
<evidence type="ECO:0000259" key="2">
    <source>
        <dbReference type="PROSITE" id="PS50003"/>
    </source>
</evidence>
<dbReference type="Pfam" id="PF20399">
    <property type="entry name" value="PH_20"/>
    <property type="match status" value="1"/>
</dbReference>
<dbReference type="PROSITE" id="PS50003">
    <property type="entry name" value="PH_DOMAIN"/>
    <property type="match status" value="1"/>
</dbReference>
<dbReference type="InterPro" id="IPR011993">
    <property type="entry name" value="PH-like_dom_sf"/>
</dbReference>